<keyword evidence="5" id="KW-1185">Reference proteome</keyword>
<accession>A0A3E3K441</accession>
<organism evidence="4 5">
    <name type="scientific">Sellimonas intestinalis</name>
    <dbReference type="NCBI Taxonomy" id="1653434"/>
    <lineage>
        <taxon>Bacteria</taxon>
        <taxon>Bacillati</taxon>
        <taxon>Bacillota</taxon>
        <taxon>Clostridia</taxon>
        <taxon>Lachnospirales</taxon>
        <taxon>Lachnospiraceae</taxon>
        <taxon>Sellimonas</taxon>
    </lineage>
</organism>
<dbReference type="Gene3D" id="2.60.120.260">
    <property type="entry name" value="Galactose-binding domain-like"/>
    <property type="match status" value="1"/>
</dbReference>
<dbReference type="EMBL" id="QVLX01000002">
    <property type="protein sequence ID" value="RGE88838.1"/>
    <property type="molecule type" value="Genomic_DNA"/>
</dbReference>
<dbReference type="InterPro" id="IPR006103">
    <property type="entry name" value="Glyco_hydro_2_cat"/>
</dbReference>
<dbReference type="GO" id="GO:0005975">
    <property type="term" value="P:carbohydrate metabolic process"/>
    <property type="evidence" value="ECO:0007669"/>
    <property type="project" value="InterPro"/>
</dbReference>
<protein>
    <submittedName>
        <fullName evidence="4">Glycoside hydrolase family 2</fullName>
    </submittedName>
</protein>
<proteinExistence type="inferred from homology"/>
<dbReference type="InterPro" id="IPR006104">
    <property type="entry name" value="Glyco_hydro_2_N"/>
</dbReference>
<dbReference type="SUPFAM" id="SSF49785">
    <property type="entry name" value="Galactose-binding domain-like"/>
    <property type="match status" value="1"/>
</dbReference>
<keyword evidence="4" id="KW-0378">Hydrolase</keyword>
<comment type="similarity">
    <text evidence="1">Belongs to the glycosyl hydrolase 2 family.</text>
</comment>
<evidence type="ECO:0000313" key="5">
    <source>
        <dbReference type="Proteomes" id="UP000261080"/>
    </source>
</evidence>
<gene>
    <name evidence="4" type="ORF">DW016_04855</name>
</gene>
<dbReference type="OrthoDB" id="9762066at2"/>
<dbReference type="InterPro" id="IPR008979">
    <property type="entry name" value="Galactose-bd-like_sf"/>
</dbReference>
<dbReference type="GeneID" id="97193862"/>
<dbReference type="PANTHER" id="PTHR42732:SF2">
    <property type="entry name" value="BETA-MANNOSIDASE"/>
    <property type="match status" value="1"/>
</dbReference>
<dbReference type="Proteomes" id="UP000261080">
    <property type="component" value="Unassembled WGS sequence"/>
</dbReference>
<name>A0A3E3K441_9FIRM</name>
<evidence type="ECO:0000259" key="2">
    <source>
        <dbReference type="Pfam" id="PF02836"/>
    </source>
</evidence>
<dbReference type="Pfam" id="PF02836">
    <property type="entry name" value="Glyco_hydro_2_C"/>
    <property type="match status" value="1"/>
</dbReference>
<dbReference type="GO" id="GO:0004553">
    <property type="term" value="F:hydrolase activity, hydrolyzing O-glycosyl compounds"/>
    <property type="evidence" value="ECO:0007669"/>
    <property type="project" value="InterPro"/>
</dbReference>
<dbReference type="InterPro" id="IPR017853">
    <property type="entry name" value="GH"/>
</dbReference>
<feature type="domain" description="Glycosyl hydrolases family 2 sugar binding" evidence="3">
    <location>
        <begin position="79"/>
        <end position="153"/>
    </location>
</feature>
<evidence type="ECO:0000259" key="3">
    <source>
        <dbReference type="Pfam" id="PF02837"/>
    </source>
</evidence>
<dbReference type="SUPFAM" id="SSF51445">
    <property type="entry name" value="(Trans)glycosidases"/>
    <property type="match status" value="1"/>
</dbReference>
<feature type="domain" description="Glycoside hydrolase family 2 catalytic" evidence="2">
    <location>
        <begin position="311"/>
        <end position="456"/>
    </location>
</feature>
<reference evidence="4 5" key="1">
    <citation type="submission" date="2018-08" db="EMBL/GenBank/DDBJ databases">
        <title>A genome reference for cultivated species of the human gut microbiota.</title>
        <authorList>
            <person name="Zou Y."/>
            <person name="Xue W."/>
            <person name="Luo G."/>
        </authorList>
    </citation>
    <scope>NUCLEOTIDE SEQUENCE [LARGE SCALE GENOMIC DNA]</scope>
    <source>
        <strain evidence="4 5">AF37-2AT</strain>
    </source>
</reference>
<dbReference type="Pfam" id="PF02837">
    <property type="entry name" value="Glyco_hydro_2_N"/>
    <property type="match status" value="1"/>
</dbReference>
<dbReference type="Gene3D" id="3.20.20.80">
    <property type="entry name" value="Glycosidases"/>
    <property type="match status" value="1"/>
</dbReference>
<dbReference type="RefSeq" id="WP_024733603.1">
    <property type="nucleotide sequence ID" value="NZ_CALBAT010000029.1"/>
</dbReference>
<comment type="caution">
    <text evidence="4">The sequence shown here is derived from an EMBL/GenBank/DDBJ whole genome shotgun (WGS) entry which is preliminary data.</text>
</comment>
<sequence>MKTLYTRWGKELDPEHVLSEYPRPMMRRKSYVNLNGYWDYRICKEMKRRPPASYEGQILVPFSPESPLSGVNRRLGPKETLWYHRTFKNPAVSGERVLIHFGAVDQMCVVYVNGHRAGCHKGGYLPFSVDATPYLGSGMNDLCVRVRDLSDQAWHAKGKQKIKKGGMFYTPQSGIWQTVWMEAVPHNYIREIKCTSLYDTGEVEITVFANVCKRVKIILEERVCEARTNEKVRIRLRARRSWTPWDPYLYRFEVRMGKDKVKSYFAMRCVTVEHDKKGVPRICLNHEVLFQKGLLDQGYWPDGLYTAPSDEAMIFDIREAKRLGYNMLRKHCKIEPQRWYYHCDRLGILVWQDMVNGGETYHHWYVTYGATAMSIWHLPVTDRVRRLLSRKRERGRREFEHEMRRTVRTLYGHPSIILWTLFNEGWGQFDTVRLTKELKQLDPTRLVDAASGWFDQRCGDVRSTHNYFFRLGVKPEKERASVLSEFGGFSMREKGHSMCPKVYGYRIYTGRKKLRHAYENIWEEVRELERKGLCAAVYTQLSDIEEEVNGLWTYDREILKIEE</sequence>
<dbReference type="AlphaFoldDB" id="A0A3E3K441"/>
<evidence type="ECO:0000256" key="1">
    <source>
        <dbReference type="ARBA" id="ARBA00007401"/>
    </source>
</evidence>
<dbReference type="PANTHER" id="PTHR42732">
    <property type="entry name" value="BETA-GALACTOSIDASE"/>
    <property type="match status" value="1"/>
</dbReference>
<dbReference type="InterPro" id="IPR051913">
    <property type="entry name" value="GH2_Domain-Containing"/>
</dbReference>
<evidence type="ECO:0000313" key="4">
    <source>
        <dbReference type="EMBL" id="RGE88838.1"/>
    </source>
</evidence>